<sequence length="383" mass="43476">MRVGILTYHFSDNYGALFQAYALRKWFMDQGCEASFINYHPDYVEAGGEINFNKLISKSNLKVIYLKLARLKNIWFGDRQQQENFENFRREFLGITGDEYKTRSDLEAASLYYDILVCGSDQVWNPSEHFGVDPVYFLNFKTKNSNVRRISYAPSFGRSEINPRYSDEIKELLLSLDGISIREMSGVSIVKQLTGTDPVCVPDPTVLLSDYSGIIKKYDVSANKHVFCYALRSRNVIGDVAEAAAKHYGAALYSPHNPHRRWKEIGETVYPCPRQWLYLLTRSEFVVTNSFHGTALSILLNKPFVVVGLQGSRAGFNARALNLLELVGLNSRFLDDSSPEKISKVLSDSINWDEVNERIGALRASGVTYLKEQLSRVLERADG</sequence>
<evidence type="ECO:0000313" key="2">
    <source>
        <dbReference type="EMBL" id="MCQ8119705.1"/>
    </source>
</evidence>
<organism evidence="2 3">
    <name type="scientific">Methylomonas rosea</name>
    <dbReference type="NCBI Taxonomy" id="2952227"/>
    <lineage>
        <taxon>Bacteria</taxon>
        <taxon>Pseudomonadati</taxon>
        <taxon>Pseudomonadota</taxon>
        <taxon>Gammaproteobacteria</taxon>
        <taxon>Methylococcales</taxon>
        <taxon>Methylococcaceae</taxon>
        <taxon>Methylomonas</taxon>
    </lineage>
</organism>
<comment type="caution">
    <text evidence="2">The sequence shown here is derived from an EMBL/GenBank/DDBJ whole genome shotgun (WGS) entry which is preliminary data.</text>
</comment>
<evidence type="ECO:0000313" key="3">
    <source>
        <dbReference type="Proteomes" id="UP001524570"/>
    </source>
</evidence>
<accession>A0ABT1TY62</accession>
<gene>
    <name evidence="2" type="ORF">NP589_19955</name>
</gene>
<dbReference type="RefSeq" id="WP_256608544.1">
    <property type="nucleotide sequence ID" value="NZ_JANIBL010000086.1"/>
</dbReference>
<feature type="domain" description="Polysaccharide pyruvyl transferase" evidence="1">
    <location>
        <begin position="13"/>
        <end position="308"/>
    </location>
</feature>
<reference evidence="2 3" key="1">
    <citation type="submission" date="2022-07" db="EMBL/GenBank/DDBJ databases">
        <title>Methylomonas rivi sp. nov., Methylomonas rosea sp. nov., Methylomonas aureus sp. nov. and Methylomonas subterranea sp. nov., four novel methanotrophs isolated from a freshwater creek and the deep terrestrial subsurface.</title>
        <authorList>
            <person name="Abin C."/>
            <person name="Sankaranarayanan K."/>
            <person name="Garner C."/>
            <person name="Sindelar R."/>
            <person name="Kotary K."/>
            <person name="Garner R."/>
            <person name="Barclay S."/>
            <person name="Lawson P."/>
            <person name="Krumholz L."/>
        </authorList>
    </citation>
    <scope>NUCLEOTIDE SEQUENCE [LARGE SCALE GENOMIC DNA]</scope>
    <source>
        <strain evidence="2 3">WSC-7</strain>
    </source>
</reference>
<dbReference type="EMBL" id="JANIBL010000086">
    <property type="protein sequence ID" value="MCQ8119705.1"/>
    <property type="molecule type" value="Genomic_DNA"/>
</dbReference>
<name>A0ABT1TY62_9GAMM</name>
<dbReference type="GO" id="GO:0016740">
    <property type="term" value="F:transferase activity"/>
    <property type="evidence" value="ECO:0007669"/>
    <property type="project" value="UniProtKB-KW"/>
</dbReference>
<keyword evidence="3" id="KW-1185">Reference proteome</keyword>
<evidence type="ECO:0000259" key="1">
    <source>
        <dbReference type="Pfam" id="PF04230"/>
    </source>
</evidence>
<dbReference type="Proteomes" id="UP001524570">
    <property type="component" value="Unassembled WGS sequence"/>
</dbReference>
<keyword evidence="2" id="KW-0808">Transferase</keyword>
<dbReference type="Pfam" id="PF04230">
    <property type="entry name" value="PS_pyruv_trans"/>
    <property type="match status" value="1"/>
</dbReference>
<proteinExistence type="predicted"/>
<dbReference type="InterPro" id="IPR007345">
    <property type="entry name" value="Polysacch_pyruvyl_Trfase"/>
</dbReference>
<protein>
    <submittedName>
        <fullName evidence="2">Polysaccharide pyruvyl transferase family protein</fullName>
    </submittedName>
</protein>